<reference evidence="2" key="1">
    <citation type="journal article" date="2019" name="Int. J. Syst. Evol. Microbiol.">
        <title>The Global Catalogue of Microorganisms (GCM) 10K type strain sequencing project: providing services to taxonomists for standard genome sequencing and annotation.</title>
        <authorList>
            <consortium name="The Broad Institute Genomics Platform"/>
            <consortium name="The Broad Institute Genome Sequencing Center for Infectious Disease"/>
            <person name="Wu L."/>
            <person name="Ma J."/>
        </authorList>
    </citation>
    <scope>NUCLEOTIDE SEQUENCE [LARGE SCALE GENOMIC DNA]</scope>
    <source>
        <strain evidence="2">NBRC 102122</strain>
    </source>
</reference>
<sequence length="57" mass="6531">MHAQSLRDQAEHRLRDEALAATCFAYQNNGACLRNCEADGFDQQRAFLIPYREITNS</sequence>
<dbReference type="EMBL" id="BSOP01000042">
    <property type="protein sequence ID" value="GLR53659.1"/>
    <property type="molecule type" value="Genomic_DNA"/>
</dbReference>
<protein>
    <submittedName>
        <fullName evidence="1">Uncharacterized protein</fullName>
    </submittedName>
</protein>
<evidence type="ECO:0000313" key="2">
    <source>
        <dbReference type="Proteomes" id="UP001156702"/>
    </source>
</evidence>
<keyword evidence="2" id="KW-1185">Reference proteome</keyword>
<proteinExistence type="predicted"/>
<evidence type="ECO:0000313" key="1">
    <source>
        <dbReference type="EMBL" id="GLR53659.1"/>
    </source>
</evidence>
<comment type="caution">
    <text evidence="1">The sequence shown here is derived from an EMBL/GenBank/DDBJ whole genome shotgun (WGS) entry which is preliminary data.</text>
</comment>
<organism evidence="1 2">
    <name type="scientific">Shinella yambaruensis</name>
    <dbReference type="NCBI Taxonomy" id="415996"/>
    <lineage>
        <taxon>Bacteria</taxon>
        <taxon>Pseudomonadati</taxon>
        <taxon>Pseudomonadota</taxon>
        <taxon>Alphaproteobacteria</taxon>
        <taxon>Hyphomicrobiales</taxon>
        <taxon>Rhizobiaceae</taxon>
        <taxon>Shinella</taxon>
    </lineage>
</organism>
<name>A0ABQ5ZPG4_9HYPH</name>
<dbReference type="Proteomes" id="UP001156702">
    <property type="component" value="Unassembled WGS sequence"/>
</dbReference>
<accession>A0ABQ5ZPG4</accession>
<gene>
    <name evidence="1" type="ORF">GCM10007923_48750</name>
</gene>